<evidence type="ECO:0000313" key="1">
    <source>
        <dbReference type="EMBL" id="CAB4834386.1"/>
    </source>
</evidence>
<dbReference type="AlphaFoldDB" id="A0A6J7AN58"/>
<reference evidence="1" key="1">
    <citation type="submission" date="2020-05" db="EMBL/GenBank/DDBJ databases">
        <authorList>
            <person name="Chiriac C."/>
            <person name="Salcher M."/>
            <person name="Ghai R."/>
            <person name="Kavagutti S V."/>
        </authorList>
    </citation>
    <scope>NUCLEOTIDE SEQUENCE</scope>
</reference>
<name>A0A6J7AN58_9ZZZZ</name>
<dbReference type="CDD" id="cd06223">
    <property type="entry name" value="PRTases_typeI"/>
    <property type="match status" value="1"/>
</dbReference>
<organism evidence="1">
    <name type="scientific">freshwater metagenome</name>
    <dbReference type="NCBI Taxonomy" id="449393"/>
    <lineage>
        <taxon>unclassified sequences</taxon>
        <taxon>metagenomes</taxon>
        <taxon>ecological metagenomes</taxon>
    </lineage>
</organism>
<dbReference type="Gene3D" id="3.40.50.2020">
    <property type="match status" value="1"/>
</dbReference>
<sequence length="46" mass="4688">MVDDVITTGATTLEAVKTLVNADVVVAGIAAVAGTPSRSWQSSTQR</sequence>
<proteinExistence type="predicted"/>
<dbReference type="SUPFAM" id="SSF53271">
    <property type="entry name" value="PRTase-like"/>
    <property type="match status" value="1"/>
</dbReference>
<accession>A0A6J7AN58</accession>
<gene>
    <name evidence="1" type="ORF">UFOPK3204_01488</name>
</gene>
<dbReference type="EMBL" id="CAFABK010000090">
    <property type="protein sequence ID" value="CAB4834386.1"/>
    <property type="molecule type" value="Genomic_DNA"/>
</dbReference>
<dbReference type="InterPro" id="IPR029057">
    <property type="entry name" value="PRTase-like"/>
</dbReference>
<protein>
    <submittedName>
        <fullName evidence="1">Unannotated protein</fullName>
    </submittedName>
</protein>
<dbReference type="InterPro" id="IPR000836">
    <property type="entry name" value="PRTase_dom"/>
</dbReference>